<name>A0AAD6YD64_9AGAR</name>
<organism evidence="2 3">
    <name type="scientific">Mycena pura</name>
    <dbReference type="NCBI Taxonomy" id="153505"/>
    <lineage>
        <taxon>Eukaryota</taxon>
        <taxon>Fungi</taxon>
        <taxon>Dikarya</taxon>
        <taxon>Basidiomycota</taxon>
        <taxon>Agaricomycotina</taxon>
        <taxon>Agaricomycetes</taxon>
        <taxon>Agaricomycetidae</taxon>
        <taxon>Agaricales</taxon>
        <taxon>Marasmiineae</taxon>
        <taxon>Mycenaceae</taxon>
        <taxon>Mycena</taxon>
    </lineage>
</organism>
<dbReference type="AlphaFoldDB" id="A0AAD6YD64"/>
<dbReference type="EMBL" id="JARJCW010000023">
    <property type="protein sequence ID" value="KAJ7212717.1"/>
    <property type="molecule type" value="Genomic_DNA"/>
</dbReference>
<proteinExistence type="predicted"/>
<accession>A0AAD6YD64</accession>
<dbReference type="Proteomes" id="UP001219525">
    <property type="component" value="Unassembled WGS sequence"/>
</dbReference>
<reference evidence="2" key="1">
    <citation type="submission" date="2023-03" db="EMBL/GenBank/DDBJ databases">
        <title>Massive genome expansion in bonnet fungi (Mycena s.s.) driven by repeated elements and novel gene families across ecological guilds.</title>
        <authorList>
            <consortium name="Lawrence Berkeley National Laboratory"/>
            <person name="Harder C.B."/>
            <person name="Miyauchi S."/>
            <person name="Viragh M."/>
            <person name="Kuo A."/>
            <person name="Thoen E."/>
            <person name="Andreopoulos B."/>
            <person name="Lu D."/>
            <person name="Skrede I."/>
            <person name="Drula E."/>
            <person name="Henrissat B."/>
            <person name="Morin E."/>
            <person name="Kohler A."/>
            <person name="Barry K."/>
            <person name="LaButti K."/>
            <person name="Morin E."/>
            <person name="Salamov A."/>
            <person name="Lipzen A."/>
            <person name="Mereny Z."/>
            <person name="Hegedus B."/>
            <person name="Baldrian P."/>
            <person name="Stursova M."/>
            <person name="Weitz H."/>
            <person name="Taylor A."/>
            <person name="Grigoriev I.V."/>
            <person name="Nagy L.G."/>
            <person name="Martin F."/>
            <person name="Kauserud H."/>
        </authorList>
    </citation>
    <scope>NUCLEOTIDE SEQUENCE</scope>
    <source>
        <strain evidence="2">9144</strain>
    </source>
</reference>
<evidence type="ECO:0000313" key="3">
    <source>
        <dbReference type="Proteomes" id="UP001219525"/>
    </source>
</evidence>
<comment type="caution">
    <text evidence="2">The sequence shown here is derived from an EMBL/GenBank/DDBJ whole genome shotgun (WGS) entry which is preliminary data.</text>
</comment>
<sequence length="238" mass="27284">MPARQNNIDPALVTRLLPPEVSLSHKVNAIGLAVIRKCIEVIGVAQLLRELRRLHGLQMRMGTRATEDEYGRIVASYQNQSKTSAHIYQGVTNVQTAIPAPKIQQYIRDYHDVLRGYFKCTGDSFVVKNPAMRLRLEEAEETFHKRILELNTGQRRPEWALQPLPTLRRIRSPIVICYPTIDLTNDDPRPTPKRKRDLPPTPAPTPKRKRDEDAGEVIDLTGGDARKTKKKRDVQWIW</sequence>
<feature type="region of interest" description="Disordered" evidence="1">
    <location>
        <begin position="181"/>
        <end position="225"/>
    </location>
</feature>
<evidence type="ECO:0000256" key="1">
    <source>
        <dbReference type="SAM" id="MobiDB-lite"/>
    </source>
</evidence>
<gene>
    <name evidence="2" type="ORF">GGX14DRAFT_393605</name>
</gene>
<protein>
    <submittedName>
        <fullName evidence="2">Uncharacterized protein</fullName>
    </submittedName>
</protein>
<evidence type="ECO:0000313" key="2">
    <source>
        <dbReference type="EMBL" id="KAJ7212717.1"/>
    </source>
</evidence>
<keyword evidence="3" id="KW-1185">Reference proteome</keyword>